<reference evidence="1 2" key="1">
    <citation type="submission" date="2010-12" db="EMBL/GenBank/DDBJ databases">
        <title>Complete sequence of Desulfurispirillum indicum S5.</title>
        <authorList>
            <consortium name="US DOE Joint Genome Institute"/>
            <person name="Lucas S."/>
            <person name="Copeland A."/>
            <person name="Lapidus A."/>
            <person name="Cheng J.-F."/>
            <person name="Goodwin L."/>
            <person name="Pitluck S."/>
            <person name="Chertkov O."/>
            <person name="Held B."/>
            <person name="Detter J.C."/>
            <person name="Han C."/>
            <person name="Tapia R."/>
            <person name="Land M."/>
            <person name="Hauser L."/>
            <person name="Kyrpides N."/>
            <person name="Ivanova N."/>
            <person name="Mikhailova N."/>
            <person name="Haggblom M."/>
            <person name="Rauschenbach I."/>
            <person name="Bini E."/>
            <person name="Woyke T."/>
        </authorList>
    </citation>
    <scope>NUCLEOTIDE SEQUENCE [LARGE SCALE GENOMIC DNA]</scope>
    <source>
        <strain evidence="2">ATCC BAA-1389 / DSM 22839 / S5</strain>
    </source>
</reference>
<proteinExistence type="predicted"/>
<name>E6W3G5_DESIS</name>
<evidence type="ECO:0000313" key="2">
    <source>
        <dbReference type="Proteomes" id="UP000002572"/>
    </source>
</evidence>
<keyword evidence="2" id="KW-1185">Reference proteome</keyword>
<organism evidence="1 2">
    <name type="scientific">Desulfurispirillum indicum (strain ATCC BAA-1389 / DSM 22839 / S5)</name>
    <dbReference type="NCBI Taxonomy" id="653733"/>
    <lineage>
        <taxon>Bacteria</taxon>
        <taxon>Pseudomonadati</taxon>
        <taxon>Chrysiogenota</taxon>
        <taxon>Chrysiogenia</taxon>
        <taxon>Chrysiogenales</taxon>
        <taxon>Chrysiogenaceae</taxon>
        <taxon>Desulfurispirillum</taxon>
    </lineage>
</organism>
<dbReference type="EMBL" id="CP002432">
    <property type="protein sequence ID" value="ADU65758.1"/>
    <property type="molecule type" value="Genomic_DNA"/>
</dbReference>
<sequence>MHKEDTVFENLKGKKVTIFLNCSSWSEYRVTGEVTGADDTWMYLKRKNDEDIVRISEIKRILIQNSR</sequence>
<gene>
    <name evidence="1" type="ordered locus">Selin_1023</name>
</gene>
<dbReference type="STRING" id="653733.Selin_1023"/>
<dbReference type="AlphaFoldDB" id="E6W3G5"/>
<accession>E6W3G5</accession>
<dbReference type="Proteomes" id="UP000002572">
    <property type="component" value="Chromosome"/>
</dbReference>
<dbReference type="HOGENOM" id="CLU_2805450_0_0_0"/>
<dbReference type="InParanoid" id="E6W3G5"/>
<protein>
    <submittedName>
        <fullName evidence="1">Uncharacterized protein</fullName>
    </submittedName>
</protein>
<dbReference type="KEGG" id="din:Selin_1023"/>
<evidence type="ECO:0000313" key="1">
    <source>
        <dbReference type="EMBL" id="ADU65758.1"/>
    </source>
</evidence>